<dbReference type="Gene3D" id="3.10.450.100">
    <property type="entry name" value="NTF2-like, domain 1"/>
    <property type="match status" value="1"/>
</dbReference>
<keyword evidence="4" id="KW-1185">Reference proteome</keyword>
<accession>A0ABU6PWR7</accession>
<evidence type="ECO:0000259" key="2">
    <source>
        <dbReference type="Pfam" id="PF05223"/>
    </source>
</evidence>
<evidence type="ECO:0000313" key="3">
    <source>
        <dbReference type="EMBL" id="MED5018543.1"/>
    </source>
</evidence>
<sequence length="153" mass="17819">MKTKQIVMYGLLSFLAASVLALYVYFFGQLEDHTPNETVQSYIVSLQNRNFDELYNLMSKESLEQSGLTRDQFIQKYTAVFERMGVQNIEVTAGMPLKSMDTPDYTLDYAAIIRTQSGEIYESYKLCLIQDKYDKSHPWKIQWKPSLILPDYL</sequence>
<dbReference type="EMBL" id="JARTLD010000036">
    <property type="protein sequence ID" value="MED5018543.1"/>
    <property type="molecule type" value="Genomic_DNA"/>
</dbReference>
<gene>
    <name evidence="3" type="ORF">P9847_14645</name>
</gene>
<organism evidence="3 4">
    <name type="scientific">Paenibacillus chibensis</name>
    <dbReference type="NCBI Taxonomy" id="59846"/>
    <lineage>
        <taxon>Bacteria</taxon>
        <taxon>Bacillati</taxon>
        <taxon>Bacillota</taxon>
        <taxon>Bacilli</taxon>
        <taxon>Bacillales</taxon>
        <taxon>Paenibacillaceae</taxon>
        <taxon>Paenibacillus</taxon>
    </lineage>
</organism>
<dbReference type="InterPro" id="IPR007887">
    <property type="entry name" value="MecA_N"/>
</dbReference>
<proteinExistence type="predicted"/>
<reference evidence="3 4" key="1">
    <citation type="submission" date="2023-03" db="EMBL/GenBank/DDBJ databases">
        <title>Bacillus Genome Sequencing.</title>
        <authorList>
            <person name="Dunlap C."/>
        </authorList>
    </citation>
    <scope>NUCLEOTIDE SEQUENCE [LARGE SCALE GENOMIC DNA]</scope>
    <source>
        <strain evidence="3 4">NRS-52</strain>
    </source>
</reference>
<dbReference type="RefSeq" id="WP_328278884.1">
    <property type="nucleotide sequence ID" value="NZ_JARTLD010000036.1"/>
</dbReference>
<feature type="transmembrane region" description="Helical" evidence="1">
    <location>
        <begin position="6"/>
        <end position="26"/>
    </location>
</feature>
<keyword evidence="1" id="KW-1133">Transmembrane helix</keyword>
<comment type="caution">
    <text evidence="3">The sequence shown here is derived from an EMBL/GenBank/DDBJ whole genome shotgun (WGS) entry which is preliminary data.</text>
</comment>
<keyword evidence="1" id="KW-0812">Transmembrane</keyword>
<name>A0ABU6PWR7_9BACL</name>
<feature type="domain" description="NTF2-like N-terminal transpeptidase" evidence="2">
    <location>
        <begin position="34"/>
        <end position="151"/>
    </location>
</feature>
<evidence type="ECO:0000313" key="4">
    <source>
        <dbReference type="Proteomes" id="UP001343257"/>
    </source>
</evidence>
<keyword evidence="1" id="KW-0472">Membrane</keyword>
<dbReference type="Pfam" id="PF05223">
    <property type="entry name" value="MecA_N"/>
    <property type="match status" value="1"/>
</dbReference>
<protein>
    <submittedName>
        <fullName evidence="3">NTF2-like N-terminal transpeptidase domain-containing protein</fullName>
    </submittedName>
</protein>
<dbReference type="InterPro" id="IPR032710">
    <property type="entry name" value="NTF2-like_dom_sf"/>
</dbReference>
<evidence type="ECO:0000256" key="1">
    <source>
        <dbReference type="SAM" id="Phobius"/>
    </source>
</evidence>
<dbReference type="SUPFAM" id="SSF54427">
    <property type="entry name" value="NTF2-like"/>
    <property type="match status" value="1"/>
</dbReference>
<dbReference type="Proteomes" id="UP001343257">
    <property type="component" value="Unassembled WGS sequence"/>
</dbReference>